<evidence type="ECO:0000256" key="11">
    <source>
        <dbReference type="SAM" id="Phobius"/>
    </source>
</evidence>
<dbReference type="InterPro" id="IPR013783">
    <property type="entry name" value="Ig-like_fold"/>
</dbReference>
<evidence type="ECO:0000256" key="5">
    <source>
        <dbReference type="ARBA" id="ARBA00022989"/>
    </source>
</evidence>
<dbReference type="PROSITE" id="PS51055">
    <property type="entry name" value="ITAM_1"/>
    <property type="match status" value="1"/>
</dbReference>
<feature type="domain" description="CD3 gamma/delta subunit Ig-like" evidence="13">
    <location>
        <begin position="34"/>
        <end position="99"/>
    </location>
</feature>
<evidence type="ECO:0000313" key="14">
    <source>
        <dbReference type="Ensembl" id="ENSCMMP00000023188.1"/>
    </source>
</evidence>
<dbReference type="InterPro" id="IPR032052">
    <property type="entry name" value="Ig_4"/>
</dbReference>
<protein>
    <recommendedName>
        <fullName evidence="13">CD3 gamma/delta subunit Ig-like domain-containing protein</fullName>
    </recommendedName>
</protein>
<keyword evidence="8" id="KW-0675">Receptor</keyword>
<comment type="subcellular location">
    <subcellularLocation>
        <location evidence="1">Membrane</location>
        <topology evidence="1">Single-pass type I membrane protein</topology>
    </subcellularLocation>
</comment>
<keyword evidence="10" id="KW-0393">Immunoglobulin domain</keyword>
<dbReference type="PANTHER" id="PTHR10570">
    <property type="entry name" value="T-CELL SURFACE GLYCOPROTEIN CD3 GAMMA CHAIN / DELTA CHAIN"/>
    <property type="match status" value="1"/>
</dbReference>
<keyword evidence="4" id="KW-0391">Immunity</keyword>
<evidence type="ECO:0000256" key="3">
    <source>
        <dbReference type="ARBA" id="ARBA00022692"/>
    </source>
</evidence>
<dbReference type="InterPro" id="IPR036179">
    <property type="entry name" value="Ig-like_dom_sf"/>
</dbReference>
<evidence type="ECO:0000256" key="12">
    <source>
        <dbReference type="SAM" id="SignalP"/>
    </source>
</evidence>
<evidence type="ECO:0000256" key="7">
    <source>
        <dbReference type="ARBA" id="ARBA00023157"/>
    </source>
</evidence>
<evidence type="ECO:0000256" key="9">
    <source>
        <dbReference type="ARBA" id="ARBA00023180"/>
    </source>
</evidence>
<keyword evidence="9" id="KW-0325">Glycoprotein</keyword>
<feature type="transmembrane region" description="Helical" evidence="11">
    <location>
        <begin position="104"/>
        <end position="125"/>
    </location>
</feature>
<feature type="signal peptide" evidence="12">
    <location>
        <begin position="1"/>
        <end position="25"/>
    </location>
</feature>
<dbReference type="GO" id="GO:0009897">
    <property type="term" value="C:external side of plasma membrane"/>
    <property type="evidence" value="ECO:0007669"/>
    <property type="project" value="TreeGrafter"/>
</dbReference>
<evidence type="ECO:0000259" key="13">
    <source>
        <dbReference type="Pfam" id="PF16680"/>
    </source>
</evidence>
<reference evidence="14" key="1">
    <citation type="submission" date="2018-09" db="EMBL/GenBank/DDBJ databases">
        <title>Common duck and Muscovy duck high density SNP chip.</title>
        <authorList>
            <person name="Vignal A."/>
            <person name="Thebault N."/>
            <person name="Warren W.C."/>
        </authorList>
    </citation>
    <scope>NUCLEOTIDE SEQUENCE [LARGE SCALE GENOMIC DNA]</scope>
</reference>
<dbReference type="Gene3D" id="2.60.40.10">
    <property type="entry name" value="Immunoglobulins"/>
    <property type="match status" value="1"/>
</dbReference>
<keyword evidence="12" id="KW-0732">Signal</keyword>
<keyword evidence="6 11" id="KW-0472">Membrane</keyword>
<keyword evidence="3 11" id="KW-0812">Transmembrane</keyword>
<dbReference type="Ensembl" id="ENSCMMT00000025381.1">
    <property type="protein sequence ID" value="ENSCMMP00000023188.1"/>
    <property type="gene ID" value="ENSCMMG00000014492.1"/>
</dbReference>
<sequence length="170" mass="18941">MRRGQALGAWALLASVAMAGLGVQGQGIIVKEKNEKVFLTCGSHKEAVWFKDNQLIANTTELDLGAMYDDPRGTYMCKKERDRYVLQVYYRMCQNCIEVDAPTISGIVVADVIATVLLMVAVYCISGQDKGRMSRASDRQNLIANEQLYQPLGERDDGQYSRLAPTKGRR</sequence>
<dbReference type="AlphaFoldDB" id="A0A8C3CLT0"/>
<dbReference type="SUPFAM" id="SSF48726">
    <property type="entry name" value="Immunoglobulin"/>
    <property type="match status" value="1"/>
</dbReference>
<evidence type="ECO:0000256" key="10">
    <source>
        <dbReference type="ARBA" id="ARBA00023319"/>
    </source>
</evidence>
<dbReference type="Pfam" id="PF16680">
    <property type="entry name" value="Ig_4"/>
    <property type="match status" value="1"/>
</dbReference>
<evidence type="ECO:0000313" key="15">
    <source>
        <dbReference type="Proteomes" id="UP000694556"/>
    </source>
</evidence>
<evidence type="ECO:0000256" key="8">
    <source>
        <dbReference type="ARBA" id="ARBA00023170"/>
    </source>
</evidence>
<reference evidence="14" key="2">
    <citation type="submission" date="2025-08" db="UniProtKB">
        <authorList>
            <consortium name="Ensembl"/>
        </authorList>
    </citation>
    <scope>IDENTIFICATION</scope>
</reference>
<organism evidence="14 15">
    <name type="scientific">Cairina moschata</name>
    <name type="common">Muscovy duck</name>
    <dbReference type="NCBI Taxonomy" id="8855"/>
    <lineage>
        <taxon>Eukaryota</taxon>
        <taxon>Metazoa</taxon>
        <taxon>Chordata</taxon>
        <taxon>Craniata</taxon>
        <taxon>Vertebrata</taxon>
        <taxon>Euteleostomi</taxon>
        <taxon>Archelosauria</taxon>
        <taxon>Archosauria</taxon>
        <taxon>Dinosauria</taxon>
        <taxon>Saurischia</taxon>
        <taxon>Theropoda</taxon>
        <taxon>Coelurosauria</taxon>
        <taxon>Aves</taxon>
        <taxon>Neognathae</taxon>
        <taxon>Galloanserae</taxon>
        <taxon>Anseriformes</taxon>
        <taxon>Anatidae</taxon>
        <taxon>Anatinae</taxon>
        <taxon>Cairina</taxon>
    </lineage>
</organism>
<dbReference type="GO" id="GO:0045059">
    <property type="term" value="P:positive thymic T cell selection"/>
    <property type="evidence" value="ECO:0007669"/>
    <property type="project" value="TreeGrafter"/>
</dbReference>
<dbReference type="Proteomes" id="UP000694556">
    <property type="component" value="Chromosome 25"/>
</dbReference>
<dbReference type="Pfam" id="PF02189">
    <property type="entry name" value="ITAM"/>
    <property type="match status" value="1"/>
</dbReference>
<proteinExistence type="predicted"/>
<dbReference type="GO" id="GO:0007166">
    <property type="term" value="P:cell surface receptor signaling pathway"/>
    <property type="evidence" value="ECO:0007669"/>
    <property type="project" value="InterPro"/>
</dbReference>
<keyword evidence="5 11" id="KW-1133">Transmembrane helix</keyword>
<evidence type="ECO:0000256" key="2">
    <source>
        <dbReference type="ARBA" id="ARBA00022553"/>
    </source>
</evidence>
<keyword evidence="15" id="KW-1185">Reference proteome</keyword>
<keyword evidence="7" id="KW-1015">Disulfide bond</keyword>
<reference evidence="14" key="3">
    <citation type="submission" date="2025-09" db="UniProtKB">
        <authorList>
            <consortium name="Ensembl"/>
        </authorList>
    </citation>
    <scope>IDENTIFICATION</scope>
</reference>
<dbReference type="InterPro" id="IPR015484">
    <property type="entry name" value="CD3_esu/gsu/dsu"/>
</dbReference>
<evidence type="ECO:0000256" key="4">
    <source>
        <dbReference type="ARBA" id="ARBA00022859"/>
    </source>
</evidence>
<dbReference type="GO" id="GO:0042105">
    <property type="term" value="C:alpha-beta T cell receptor complex"/>
    <property type="evidence" value="ECO:0007669"/>
    <property type="project" value="TreeGrafter"/>
</dbReference>
<dbReference type="InterPro" id="IPR003110">
    <property type="entry name" value="Phos_immunorcpt_sig_ITAM"/>
</dbReference>
<evidence type="ECO:0000256" key="1">
    <source>
        <dbReference type="ARBA" id="ARBA00004479"/>
    </source>
</evidence>
<accession>A0A8C3CLT0</accession>
<evidence type="ECO:0000256" key="6">
    <source>
        <dbReference type="ARBA" id="ARBA00023136"/>
    </source>
</evidence>
<dbReference type="PANTHER" id="PTHR10570:SF8">
    <property type="entry name" value="T-CELL SURFACE GLYCOPROTEIN CD3 GAMMA CHAIN"/>
    <property type="match status" value="1"/>
</dbReference>
<dbReference type="GO" id="GO:0004888">
    <property type="term" value="F:transmembrane signaling receptor activity"/>
    <property type="evidence" value="ECO:0007669"/>
    <property type="project" value="InterPro"/>
</dbReference>
<dbReference type="SMART" id="SM00077">
    <property type="entry name" value="ITAM"/>
    <property type="match status" value="1"/>
</dbReference>
<feature type="chain" id="PRO_5034796836" description="CD3 gamma/delta subunit Ig-like domain-containing protein" evidence="12">
    <location>
        <begin position="26"/>
        <end position="170"/>
    </location>
</feature>
<keyword evidence="2" id="KW-0597">Phosphoprotein</keyword>
<name>A0A8C3CLT0_CAIMO</name>